<evidence type="ECO:0000313" key="2">
    <source>
        <dbReference type="Proteomes" id="UP000184268"/>
    </source>
</evidence>
<dbReference type="RefSeq" id="WP_067655660.1">
    <property type="nucleotide sequence ID" value="NZ_FQXG01000003.1"/>
</dbReference>
<gene>
    <name evidence="1" type="ORF">SAMN02745129_2386</name>
</gene>
<proteinExistence type="predicted"/>
<dbReference type="AlphaFoldDB" id="A0A1M5U347"/>
<protein>
    <submittedName>
        <fullName evidence="1">Uncharacterized protein</fullName>
    </submittedName>
</protein>
<evidence type="ECO:0000313" key="1">
    <source>
        <dbReference type="EMBL" id="SHH57378.1"/>
    </source>
</evidence>
<name>A0A1M5U347_9GAMM</name>
<dbReference type="Proteomes" id="UP000184268">
    <property type="component" value="Unassembled WGS sequence"/>
</dbReference>
<dbReference type="EMBL" id="FQXG01000003">
    <property type="protein sequence ID" value="SHH57378.1"/>
    <property type="molecule type" value="Genomic_DNA"/>
</dbReference>
<dbReference type="STRING" id="299255.SAMN02745129_2386"/>
<keyword evidence="2" id="KW-1185">Reference proteome</keyword>
<reference evidence="1 2" key="1">
    <citation type="submission" date="2016-11" db="EMBL/GenBank/DDBJ databases">
        <authorList>
            <person name="Jaros S."/>
            <person name="Januszkiewicz K."/>
            <person name="Wedrychowicz H."/>
        </authorList>
    </citation>
    <scope>NUCLEOTIDE SEQUENCE [LARGE SCALE GENOMIC DNA]</scope>
    <source>
        <strain evidence="1 2">DSM 16917</strain>
    </source>
</reference>
<organism evidence="1 2">
    <name type="scientific">Ferrimonas marina</name>
    <dbReference type="NCBI Taxonomy" id="299255"/>
    <lineage>
        <taxon>Bacteria</taxon>
        <taxon>Pseudomonadati</taxon>
        <taxon>Pseudomonadota</taxon>
        <taxon>Gammaproteobacteria</taxon>
        <taxon>Alteromonadales</taxon>
        <taxon>Ferrimonadaceae</taxon>
        <taxon>Ferrimonas</taxon>
    </lineage>
</organism>
<sequence>MKLSQIQLISAILVEIDRQHNGLNLTREHFAPVNNAAIEAANGIIAALKDVEIAPEDQGTRSKTADTDE</sequence>
<accession>A0A1M5U347</accession>